<reference evidence="2" key="1">
    <citation type="journal article" date="2020" name="Stud. Mycol.">
        <title>101 Dothideomycetes genomes: a test case for predicting lifestyles and emergence of pathogens.</title>
        <authorList>
            <person name="Haridas S."/>
            <person name="Albert R."/>
            <person name="Binder M."/>
            <person name="Bloem J."/>
            <person name="Labutti K."/>
            <person name="Salamov A."/>
            <person name="Andreopoulos B."/>
            <person name="Baker S."/>
            <person name="Barry K."/>
            <person name="Bills G."/>
            <person name="Bluhm B."/>
            <person name="Cannon C."/>
            <person name="Castanera R."/>
            <person name="Culley D."/>
            <person name="Daum C."/>
            <person name="Ezra D."/>
            <person name="Gonzalez J."/>
            <person name="Henrissat B."/>
            <person name="Kuo A."/>
            <person name="Liang C."/>
            <person name="Lipzen A."/>
            <person name="Lutzoni F."/>
            <person name="Magnuson J."/>
            <person name="Mondo S."/>
            <person name="Nolan M."/>
            <person name="Ohm R."/>
            <person name="Pangilinan J."/>
            <person name="Park H.-J."/>
            <person name="Ramirez L."/>
            <person name="Alfaro M."/>
            <person name="Sun H."/>
            <person name="Tritt A."/>
            <person name="Yoshinaga Y."/>
            <person name="Zwiers L.-H."/>
            <person name="Turgeon B."/>
            <person name="Goodwin S."/>
            <person name="Spatafora J."/>
            <person name="Crous P."/>
            <person name="Grigoriev I."/>
        </authorList>
    </citation>
    <scope>NUCLEOTIDE SEQUENCE</scope>
    <source>
        <strain evidence="2">CBS 107.79</strain>
    </source>
</reference>
<accession>A0A6A5VHL1</accession>
<evidence type="ECO:0000256" key="1">
    <source>
        <dbReference type="SAM" id="MobiDB-lite"/>
    </source>
</evidence>
<dbReference type="OrthoDB" id="3789664at2759"/>
<protein>
    <submittedName>
        <fullName evidence="2">Uncharacterized protein</fullName>
    </submittedName>
</protein>
<name>A0A6A5VHL1_9PLEO</name>
<proteinExistence type="predicted"/>
<feature type="compositionally biased region" description="Basic and acidic residues" evidence="1">
    <location>
        <begin position="201"/>
        <end position="216"/>
    </location>
</feature>
<evidence type="ECO:0000313" key="3">
    <source>
        <dbReference type="Proteomes" id="UP000800036"/>
    </source>
</evidence>
<evidence type="ECO:0000313" key="2">
    <source>
        <dbReference type="EMBL" id="KAF1976671.1"/>
    </source>
</evidence>
<dbReference type="EMBL" id="ML976666">
    <property type="protein sequence ID" value="KAF1976671.1"/>
    <property type="molecule type" value="Genomic_DNA"/>
</dbReference>
<keyword evidence="3" id="KW-1185">Reference proteome</keyword>
<feature type="region of interest" description="Disordered" evidence="1">
    <location>
        <begin position="125"/>
        <end position="147"/>
    </location>
</feature>
<feature type="compositionally biased region" description="Polar residues" evidence="1">
    <location>
        <begin position="125"/>
        <end position="135"/>
    </location>
</feature>
<feature type="compositionally biased region" description="Polar residues" evidence="1">
    <location>
        <begin position="188"/>
        <end position="198"/>
    </location>
</feature>
<sequence>MAEQRTRQSGPPGNDTFLALSWVPSPLTRRLLRDLQAVSGRMDIDPASIDDERIDNLMLHVYQAAAQQWRPYSALADVPQHVAPRATPHRAAMQPPLERSSQDAMSFVGMGQHFLDAPTPQYPTGMNSPSILTPSPQAPQPPHHFQRGVLQQGGMDVENQNVEQHHTGGSDRYDQPPTIAFDGHASFDTATLPPSQGSFEEMYRDLGIRETDLYDP</sequence>
<feature type="compositionally biased region" description="Basic and acidic residues" evidence="1">
    <location>
        <begin position="163"/>
        <end position="174"/>
    </location>
</feature>
<dbReference type="AlphaFoldDB" id="A0A6A5VHL1"/>
<organism evidence="2 3">
    <name type="scientific">Bimuria novae-zelandiae CBS 107.79</name>
    <dbReference type="NCBI Taxonomy" id="1447943"/>
    <lineage>
        <taxon>Eukaryota</taxon>
        <taxon>Fungi</taxon>
        <taxon>Dikarya</taxon>
        <taxon>Ascomycota</taxon>
        <taxon>Pezizomycotina</taxon>
        <taxon>Dothideomycetes</taxon>
        <taxon>Pleosporomycetidae</taxon>
        <taxon>Pleosporales</taxon>
        <taxon>Massarineae</taxon>
        <taxon>Didymosphaeriaceae</taxon>
        <taxon>Bimuria</taxon>
    </lineage>
</organism>
<gene>
    <name evidence="2" type="ORF">BU23DRAFT_565810</name>
</gene>
<dbReference type="Proteomes" id="UP000800036">
    <property type="component" value="Unassembled WGS sequence"/>
</dbReference>
<feature type="region of interest" description="Disordered" evidence="1">
    <location>
        <begin position="163"/>
        <end position="216"/>
    </location>
</feature>